<dbReference type="InterPro" id="IPR051251">
    <property type="entry name" value="STK_FNIP-Repeat"/>
</dbReference>
<dbReference type="InterPro" id="IPR032675">
    <property type="entry name" value="LRR_dom_sf"/>
</dbReference>
<dbReference type="Gene3D" id="3.80.10.10">
    <property type="entry name" value="Ribonuclease Inhibitor"/>
    <property type="match status" value="1"/>
</dbReference>
<dbReference type="SUPFAM" id="SSF52058">
    <property type="entry name" value="L domain-like"/>
    <property type="match status" value="1"/>
</dbReference>
<evidence type="ECO:0000313" key="3">
    <source>
        <dbReference type="Proteomes" id="UP000664859"/>
    </source>
</evidence>
<dbReference type="PANTHER" id="PTHR32134">
    <property type="entry name" value="FNIP REPEAT-CONTAINING PROTEIN"/>
    <property type="match status" value="1"/>
</dbReference>
<accession>A0A835Z7T3</accession>
<dbReference type="OrthoDB" id="266138at2759"/>
<comment type="caution">
    <text evidence="2">The sequence shown here is derived from an EMBL/GenBank/DDBJ whole genome shotgun (WGS) entry which is preliminary data.</text>
</comment>
<organism evidence="2 3">
    <name type="scientific">Tribonema minus</name>
    <dbReference type="NCBI Taxonomy" id="303371"/>
    <lineage>
        <taxon>Eukaryota</taxon>
        <taxon>Sar</taxon>
        <taxon>Stramenopiles</taxon>
        <taxon>Ochrophyta</taxon>
        <taxon>PX clade</taxon>
        <taxon>Xanthophyceae</taxon>
        <taxon>Tribonematales</taxon>
        <taxon>Tribonemataceae</taxon>
        <taxon>Tribonema</taxon>
    </lineage>
</organism>
<protein>
    <submittedName>
        <fullName evidence="2">Uncharacterized protein</fullName>
    </submittedName>
</protein>
<gene>
    <name evidence="2" type="ORF">JKP88DRAFT_315896</name>
</gene>
<reference evidence="2" key="1">
    <citation type="submission" date="2021-02" db="EMBL/GenBank/DDBJ databases">
        <title>First Annotated Genome of the Yellow-green Alga Tribonema minus.</title>
        <authorList>
            <person name="Mahan K.M."/>
        </authorList>
    </citation>
    <scope>NUCLEOTIDE SEQUENCE</scope>
    <source>
        <strain evidence="2">UTEX B ZZ1240</strain>
    </source>
</reference>
<dbReference type="PANTHER" id="PTHR32134:SF92">
    <property type="entry name" value="FNIP REPEAT-CONTAINING PROTEIN"/>
    <property type="match status" value="1"/>
</dbReference>
<proteinExistence type="predicted"/>
<feature type="compositionally biased region" description="Polar residues" evidence="1">
    <location>
        <begin position="504"/>
        <end position="518"/>
    </location>
</feature>
<evidence type="ECO:0000313" key="2">
    <source>
        <dbReference type="EMBL" id="KAG5183858.1"/>
    </source>
</evidence>
<dbReference type="AlphaFoldDB" id="A0A835Z7T3"/>
<name>A0A835Z7T3_9STRA</name>
<sequence>MQPSKQQDEQARRTRSCSNDCKPSTLVEVFKAMASLSLLPKCAWGLNKELQRDVKLTVKVNATRDTPCTVLRKILESKLVSFLRAYDPLPQLDLTGSIRVLQLWRIRGVLVAMPSQLHSVMLEALPDAAAEDLAALLKSLPGSVRNLSFGSFGSSCRVHAVHMTGVDVALPPHLETLELGGVELQRCKFPASLTSTTLTWCSLPAALQLPEPLTTARFEHIEWSPPPAAGSSFTLPDGLRELKLEWWGPDWAIAPLPHGLVRLNITYCQWATHGGLMTPALAPLPHALEVLTVSTGGDAADSVHPILGQLPQCLTVLDLRSMNTFNSALGLLPPSLTSLRLGSGFTQALGELPESLTELRLARNPYVIDEDEYSLFDQPLGRLPPAMQVLDLDSNLNFNHTLGCLPVTLRELRLGEAFDHPLQKLPPALEVLELGDAFRQEVQPELPSTLRMFRMGARFNVPVALPASLEKVYIVLLLECGGQGDATNPRDGMTHAPDAAELSDSGTTTLGRWHQNQPGFARRGRHSCSPLEAASHMMVPAPKRPLLFGQ</sequence>
<dbReference type="Proteomes" id="UP000664859">
    <property type="component" value="Unassembled WGS sequence"/>
</dbReference>
<keyword evidence="3" id="KW-1185">Reference proteome</keyword>
<evidence type="ECO:0000256" key="1">
    <source>
        <dbReference type="SAM" id="MobiDB-lite"/>
    </source>
</evidence>
<feature type="region of interest" description="Disordered" evidence="1">
    <location>
        <begin position="501"/>
        <end position="526"/>
    </location>
</feature>
<dbReference type="EMBL" id="JAFCMP010000184">
    <property type="protein sequence ID" value="KAG5183858.1"/>
    <property type="molecule type" value="Genomic_DNA"/>
</dbReference>